<accession>A0ABU9VWM1</accession>
<dbReference type="GO" id="GO:0005524">
    <property type="term" value="F:ATP binding"/>
    <property type="evidence" value="ECO:0007669"/>
    <property type="project" value="UniProtKB-KW"/>
</dbReference>
<evidence type="ECO:0000313" key="7">
    <source>
        <dbReference type="EMBL" id="MEN1761562.1"/>
    </source>
</evidence>
<comment type="similarity">
    <text evidence="1">Belongs to the ABC transporter superfamily.</text>
</comment>
<dbReference type="Proteomes" id="UP001407405">
    <property type="component" value="Unassembled WGS sequence"/>
</dbReference>
<dbReference type="PANTHER" id="PTHR43117:SF4">
    <property type="entry name" value="OSMOPROTECTANT IMPORT ATP-BINDING PROTEIN OSMV"/>
    <property type="match status" value="1"/>
</dbReference>
<dbReference type="EMBL" id="JBCITM010000017">
    <property type="protein sequence ID" value="MEN1761562.1"/>
    <property type="molecule type" value="Genomic_DNA"/>
</dbReference>
<dbReference type="Pfam" id="PF00005">
    <property type="entry name" value="ABC_tran"/>
    <property type="match status" value="1"/>
</dbReference>
<feature type="region of interest" description="Disordered" evidence="5">
    <location>
        <begin position="1"/>
        <end position="31"/>
    </location>
</feature>
<dbReference type="Gene3D" id="3.40.50.300">
    <property type="entry name" value="P-loop containing nucleotide triphosphate hydrolases"/>
    <property type="match status" value="1"/>
</dbReference>
<evidence type="ECO:0000256" key="1">
    <source>
        <dbReference type="ARBA" id="ARBA00005417"/>
    </source>
</evidence>
<dbReference type="PROSITE" id="PS50893">
    <property type="entry name" value="ABC_TRANSPORTER_2"/>
    <property type="match status" value="1"/>
</dbReference>
<keyword evidence="4 7" id="KW-0067">ATP-binding</keyword>
<dbReference type="InterPro" id="IPR003439">
    <property type="entry name" value="ABC_transporter-like_ATP-bd"/>
</dbReference>
<gene>
    <name evidence="7" type="ORF">AAIG11_13820</name>
</gene>
<protein>
    <submittedName>
        <fullName evidence="7">ATP-binding cassette domain-containing protein</fullName>
    </submittedName>
</protein>
<dbReference type="SMART" id="SM00382">
    <property type="entry name" value="AAA"/>
    <property type="match status" value="1"/>
</dbReference>
<evidence type="ECO:0000256" key="5">
    <source>
        <dbReference type="SAM" id="MobiDB-lite"/>
    </source>
</evidence>
<reference evidence="7 8" key="1">
    <citation type="submission" date="2024-04" db="EMBL/GenBank/DDBJ databases">
        <title>Genome sequencing and metabolic network reconstruction of aminoacids and betaine degradation by Anoxynatronum sibiricum.</title>
        <authorList>
            <person name="Detkova E.N."/>
            <person name="Boltjanskaja Y.V."/>
            <person name="Mardanov A.V."/>
            <person name="Kevbrin V."/>
        </authorList>
    </citation>
    <scope>NUCLEOTIDE SEQUENCE [LARGE SCALE GENOMIC DNA]</scope>
    <source>
        <strain evidence="7 8">Z-7981</strain>
    </source>
</reference>
<evidence type="ECO:0000256" key="4">
    <source>
        <dbReference type="ARBA" id="ARBA00022840"/>
    </source>
</evidence>
<dbReference type="InterPro" id="IPR017871">
    <property type="entry name" value="ABC_transporter-like_CS"/>
</dbReference>
<dbReference type="InterPro" id="IPR027417">
    <property type="entry name" value="P-loop_NTPase"/>
</dbReference>
<evidence type="ECO:0000313" key="8">
    <source>
        <dbReference type="Proteomes" id="UP001407405"/>
    </source>
</evidence>
<proteinExistence type="inferred from homology"/>
<organism evidence="7 8">
    <name type="scientific">Anoxynatronum sibiricum</name>
    <dbReference type="NCBI Taxonomy" id="210623"/>
    <lineage>
        <taxon>Bacteria</taxon>
        <taxon>Bacillati</taxon>
        <taxon>Bacillota</taxon>
        <taxon>Clostridia</taxon>
        <taxon>Eubacteriales</taxon>
        <taxon>Clostridiaceae</taxon>
        <taxon>Anoxynatronum</taxon>
    </lineage>
</organism>
<name>A0ABU9VWM1_9CLOT</name>
<evidence type="ECO:0000256" key="2">
    <source>
        <dbReference type="ARBA" id="ARBA00022448"/>
    </source>
</evidence>
<keyword evidence="8" id="KW-1185">Reference proteome</keyword>
<keyword evidence="3" id="KW-0547">Nucleotide-binding</keyword>
<dbReference type="InterPro" id="IPR003593">
    <property type="entry name" value="AAA+_ATPase"/>
</dbReference>
<dbReference type="SUPFAM" id="SSF52540">
    <property type="entry name" value="P-loop containing nucleoside triphosphate hydrolases"/>
    <property type="match status" value="1"/>
</dbReference>
<evidence type="ECO:0000259" key="6">
    <source>
        <dbReference type="PROSITE" id="PS50893"/>
    </source>
</evidence>
<comment type="caution">
    <text evidence="7">The sequence shown here is derived from an EMBL/GenBank/DDBJ whole genome shotgun (WGS) entry which is preliminary data.</text>
</comment>
<dbReference type="PANTHER" id="PTHR43117">
    <property type="entry name" value="OSMOPROTECTANT IMPORT ATP-BINDING PROTEIN OSMV"/>
    <property type="match status" value="1"/>
</dbReference>
<dbReference type="PROSITE" id="PS00211">
    <property type="entry name" value="ABC_TRANSPORTER_1"/>
    <property type="match status" value="1"/>
</dbReference>
<dbReference type="RefSeq" id="WP_343186846.1">
    <property type="nucleotide sequence ID" value="NZ_JBCITM010000017.1"/>
</dbReference>
<keyword evidence="2" id="KW-0813">Transport</keyword>
<feature type="domain" description="ABC transporter" evidence="6">
    <location>
        <begin position="96"/>
        <end position="333"/>
    </location>
</feature>
<sequence length="358" mass="39616">MPAANQNPITHQELTQKTPAGQSLSPQTVLTDDTHTTGFFEAAGLPLPQQGITLQQYLHQLEEELLEDLGIDREDLVTQLACYLDHMKTLQAGNQLKVSSVTIAGGQNKKGEPEKVTVTIHQGEIVCIVGPTGSGKSRLLADIEWMAQGDTPTKRHIFINGQVPDKSWRFSLEHKLVAQLSQNMNFIMDLSVSEFIEMHAESRMIPKPEVAAKVKEITEQANALAGEMFYWDTPVTALSGGQSRALMIADTAFLSTSPIVLIDEIENAGIDRKKALDLLVSREKIILMSTHDPVLALMGSKRLVLRHGAIQKVVTTTVQEQQNIAPLQQLDELMLSYRHRLRSGETIDEIDLSQLMGR</sequence>
<evidence type="ECO:0000256" key="3">
    <source>
        <dbReference type="ARBA" id="ARBA00022741"/>
    </source>
</evidence>